<dbReference type="Pfam" id="PF01992">
    <property type="entry name" value="vATP-synt_AC39"/>
    <property type="match status" value="1"/>
</dbReference>
<dbReference type="NCBIfam" id="NF002266">
    <property type="entry name" value="PRK01198.1-2"/>
    <property type="match status" value="1"/>
</dbReference>
<dbReference type="STRING" id="1121290.CLAOCE_15910"/>
<gene>
    <name evidence="4" type="primary">ntpC</name>
    <name evidence="4" type="ORF">CLOACE_15910</name>
</gene>
<accession>A0A1E8EYH7</accession>
<dbReference type="InterPro" id="IPR002843">
    <property type="entry name" value="ATPase_V0-cplx_csu/dsu"/>
</dbReference>
<dbReference type="RefSeq" id="WP_070110565.1">
    <property type="nucleotide sequence ID" value="NZ_LZFO01000023.1"/>
</dbReference>
<keyword evidence="5" id="KW-1185">Reference proteome</keyword>
<proteinExistence type="inferred from homology"/>
<dbReference type="Gene3D" id="1.20.1690.10">
    <property type="entry name" value="V-type ATP synthase subunit C domain"/>
    <property type="match status" value="2"/>
</dbReference>
<evidence type="ECO:0000256" key="2">
    <source>
        <dbReference type="ARBA" id="ARBA00022448"/>
    </source>
</evidence>
<evidence type="ECO:0000256" key="3">
    <source>
        <dbReference type="ARBA" id="ARBA00023065"/>
    </source>
</evidence>
<dbReference type="OrthoDB" id="1653at2"/>
<dbReference type="AlphaFoldDB" id="A0A1E8EYH7"/>
<dbReference type="PATRIC" id="fig|1121290.3.peg.1578"/>
<evidence type="ECO:0000256" key="1">
    <source>
        <dbReference type="ARBA" id="ARBA00006709"/>
    </source>
</evidence>
<dbReference type="GO" id="GO:0046961">
    <property type="term" value="F:proton-transporting ATPase activity, rotational mechanism"/>
    <property type="evidence" value="ECO:0007669"/>
    <property type="project" value="InterPro"/>
</dbReference>
<dbReference type="PANTHER" id="PTHR38682:SF1">
    <property type="entry name" value="V-TYPE ATP SYNTHASE SUBUNIT C"/>
    <property type="match status" value="1"/>
</dbReference>
<protein>
    <submittedName>
        <fullName evidence="4">V-type sodium ATPase subunit C</fullName>
    </submittedName>
</protein>
<evidence type="ECO:0000313" key="4">
    <source>
        <dbReference type="EMBL" id="OFI05585.1"/>
    </source>
</evidence>
<evidence type="ECO:0000313" key="5">
    <source>
        <dbReference type="Proteomes" id="UP000175744"/>
    </source>
</evidence>
<reference evidence="4 5" key="1">
    <citation type="submission" date="2016-06" db="EMBL/GenBank/DDBJ databases">
        <title>Genome sequence of Clostridium acetireducens DSM 10703.</title>
        <authorList>
            <person name="Poehlein A."/>
            <person name="Fluechter S."/>
            <person name="Duerre P."/>
            <person name="Daniel R."/>
        </authorList>
    </citation>
    <scope>NUCLEOTIDE SEQUENCE [LARGE SCALE GENOMIC DNA]</scope>
    <source>
        <strain evidence="4 5">DSM 10703</strain>
    </source>
</reference>
<keyword evidence="2" id="KW-0813">Transport</keyword>
<name>A0A1E8EYH7_9CLOT</name>
<dbReference type="InterPro" id="IPR036079">
    <property type="entry name" value="ATPase_csu/dsu_sf"/>
</dbReference>
<dbReference type="Proteomes" id="UP000175744">
    <property type="component" value="Unassembled WGS sequence"/>
</dbReference>
<dbReference type="Gene3D" id="1.10.132.50">
    <property type="entry name" value="ATP synthase (C/AC39) subunit, domain 3"/>
    <property type="match status" value="1"/>
</dbReference>
<organism evidence="4 5">
    <name type="scientific">Clostridium acetireducens DSM 10703</name>
    <dbReference type="NCBI Taxonomy" id="1121290"/>
    <lineage>
        <taxon>Bacteria</taxon>
        <taxon>Bacillati</taxon>
        <taxon>Bacillota</taxon>
        <taxon>Clostridia</taxon>
        <taxon>Eubacteriales</taxon>
        <taxon>Clostridiaceae</taxon>
        <taxon>Clostridium</taxon>
    </lineage>
</organism>
<sequence length="341" mass="40074">MDKLIFAHSIGRIRALETKLLDKIKIDRMIESSSPKEALKILEETEYGKYLTNLNNIEDYEEVLKNALRDLYDFMYKLSPEKLLIHIFQLKYDYHNIKVILKGKALQKKLDYLFIPFGTENVNKLIEITELENLNDYNKNKEYFNNEVMLKGILEAKADFQEKKDPQKIDVILDNYMYKDMLLKSEKLQDDFLIEYVKMNIDITNVKTLLRVKKQNKSKKFLQEVLIGGGKINKDLIVSSLNESEDNIIKNLSKVEYEKVFKEGLEEYINNKDVSKFEKVADNFIMDYVKKGKYTSFGIEPLIGYLIAKETEIKIIRIIMVGKINKISPDIIRERLGDMYV</sequence>
<comment type="similarity">
    <text evidence="1">Belongs to the V-ATPase V0D/AC39 subunit family.</text>
</comment>
<dbReference type="InterPro" id="IPR044911">
    <property type="entry name" value="V-type_ATPase_csu/dsu_dom_3"/>
</dbReference>
<dbReference type="PANTHER" id="PTHR38682">
    <property type="entry name" value="V-TYPE ATP SYNTHASE SUBUNIT C"/>
    <property type="match status" value="1"/>
</dbReference>
<dbReference type="EMBL" id="LZFO01000023">
    <property type="protein sequence ID" value="OFI05585.1"/>
    <property type="molecule type" value="Genomic_DNA"/>
</dbReference>
<dbReference type="InterPro" id="IPR035067">
    <property type="entry name" value="V-type_ATPase_csu/dsu"/>
</dbReference>
<dbReference type="InterPro" id="IPR050873">
    <property type="entry name" value="V-ATPase_V0D/AC39_subunit"/>
</dbReference>
<comment type="caution">
    <text evidence="4">The sequence shown here is derived from an EMBL/GenBank/DDBJ whole genome shotgun (WGS) entry which is preliminary data.</text>
</comment>
<dbReference type="SUPFAM" id="SSF103486">
    <property type="entry name" value="V-type ATP synthase subunit C"/>
    <property type="match status" value="1"/>
</dbReference>
<keyword evidence="3" id="KW-0406">Ion transport</keyword>